<protein>
    <recommendedName>
        <fullName evidence="3">Transposase</fullName>
    </recommendedName>
</protein>
<evidence type="ECO:0000313" key="2">
    <source>
        <dbReference type="Proteomes" id="UP001631993"/>
    </source>
</evidence>
<proteinExistence type="predicted"/>
<organism evidence="1 2">
    <name type="scientific">Streptomyces galilaeus</name>
    <dbReference type="NCBI Taxonomy" id="33899"/>
    <lineage>
        <taxon>Bacteria</taxon>
        <taxon>Bacillati</taxon>
        <taxon>Actinomycetota</taxon>
        <taxon>Actinomycetes</taxon>
        <taxon>Kitasatosporales</taxon>
        <taxon>Streptomycetaceae</taxon>
        <taxon>Streptomyces</taxon>
    </lineage>
</organism>
<dbReference type="EMBL" id="JBJVNE010000011">
    <property type="protein sequence ID" value="MFM9649109.1"/>
    <property type="molecule type" value="Genomic_DNA"/>
</dbReference>
<evidence type="ECO:0000313" key="1">
    <source>
        <dbReference type="EMBL" id="MFM9649109.1"/>
    </source>
</evidence>
<reference evidence="1 2" key="1">
    <citation type="submission" date="2024-12" db="EMBL/GenBank/DDBJ databases">
        <title>Forecasting of Potato common scab and diversities of Pathogenic streptomyces spp. in china.</title>
        <authorList>
            <person name="Handique U."/>
            <person name="Wu J."/>
        </authorList>
    </citation>
    <scope>NUCLEOTIDE SEQUENCE [LARGE SCALE GENOMIC DNA]</scope>
    <source>
        <strain evidence="1 2">ZRIMU1585</strain>
    </source>
</reference>
<evidence type="ECO:0008006" key="3">
    <source>
        <dbReference type="Google" id="ProtNLM"/>
    </source>
</evidence>
<accession>A0ABW9IMX8</accession>
<dbReference type="Proteomes" id="UP001631993">
    <property type="component" value="Unassembled WGS sequence"/>
</dbReference>
<dbReference type="RefSeq" id="WP_369277430.1">
    <property type="nucleotide sequence ID" value="NZ_JBJVMW010000011.1"/>
</dbReference>
<comment type="caution">
    <text evidence="1">The sequence shown here is derived from an EMBL/GenBank/DDBJ whole genome shotgun (WGS) entry which is preliminary data.</text>
</comment>
<keyword evidence="2" id="KW-1185">Reference proteome</keyword>
<gene>
    <name evidence="1" type="ORF">ACKI1S_23555</name>
</gene>
<name>A0ABW9IMX8_STRGJ</name>
<sequence length="136" mass="15475">MFKHYRVLLAAVRREPARHGLDGTFASTTAFVLGLDAGSTWNLLTGFQEWLVVLLGRGHDLTWPVLVRHLAPGGWIHPQTDRSDSEAVTTLYRLLNEFLDERQQPAGLAAIFRNYQEWLATQSWYQFSPPAPDQLN</sequence>